<dbReference type="AlphaFoldDB" id="A0A7R9JVV4"/>
<reference evidence="1" key="1">
    <citation type="submission" date="2020-11" db="EMBL/GenBank/DDBJ databases">
        <authorList>
            <person name="Tran Van P."/>
        </authorList>
    </citation>
    <scope>NUCLEOTIDE SEQUENCE</scope>
</reference>
<organism evidence="1">
    <name type="scientific">Timema genevievae</name>
    <name type="common">Walking stick</name>
    <dbReference type="NCBI Taxonomy" id="629358"/>
    <lineage>
        <taxon>Eukaryota</taxon>
        <taxon>Metazoa</taxon>
        <taxon>Ecdysozoa</taxon>
        <taxon>Arthropoda</taxon>
        <taxon>Hexapoda</taxon>
        <taxon>Insecta</taxon>
        <taxon>Pterygota</taxon>
        <taxon>Neoptera</taxon>
        <taxon>Polyneoptera</taxon>
        <taxon>Phasmatodea</taxon>
        <taxon>Timematodea</taxon>
        <taxon>Timematoidea</taxon>
        <taxon>Timematidae</taxon>
        <taxon>Timema</taxon>
    </lineage>
</organism>
<accession>A0A7R9JVV4</accession>
<gene>
    <name evidence="1" type="ORF">TGEB3V08_LOCUS4334</name>
</gene>
<dbReference type="EMBL" id="OE840484">
    <property type="protein sequence ID" value="CAD7590836.1"/>
    <property type="molecule type" value="Genomic_DNA"/>
</dbReference>
<proteinExistence type="predicted"/>
<sequence>MPRSSRDEKRASVAWLANAPVVLSQTFEDGEIEVRRVPHSSTAPAIHTMLYSIFVDELLSGDY</sequence>
<protein>
    <submittedName>
        <fullName evidence="1">Uncharacterized protein</fullName>
    </submittedName>
</protein>
<name>A0A7R9JVV4_TIMGE</name>
<evidence type="ECO:0000313" key="1">
    <source>
        <dbReference type="EMBL" id="CAD7590836.1"/>
    </source>
</evidence>